<comment type="caution">
    <text evidence="2">The sequence shown here is derived from an EMBL/GenBank/DDBJ whole genome shotgun (WGS) entry which is preliminary data.</text>
</comment>
<accession>A0A5A7SHM2</accession>
<reference evidence="2 3" key="1">
    <citation type="submission" date="2019-07" db="EMBL/GenBank/DDBJ databases">
        <title>Rhodococcus cavernicolus sp. nov., isolated from a cave.</title>
        <authorList>
            <person name="Lee S.D."/>
        </authorList>
    </citation>
    <scope>NUCLEOTIDE SEQUENCE [LARGE SCALE GENOMIC DNA]</scope>
    <source>
        <strain evidence="2 3">C1-24</strain>
    </source>
</reference>
<sequence length="157" mass="16645">MSTAESESPRADLVQQVLTAGRTLSTAAVLFHTALAAKQGLIASDLKALDLIARNGPMTAGQLSEQSGLAPASITGLVGRLEAKGAARRVPHPGDGRKVLIEFNPQFAQDSLPLYDNLVRLLSDQCDDYDDAQLEVIAGYLTEAAARQLDATRMLAD</sequence>
<gene>
    <name evidence="2" type="ORF">FOY51_01580</name>
</gene>
<dbReference type="GO" id="GO:0003700">
    <property type="term" value="F:DNA-binding transcription factor activity"/>
    <property type="evidence" value="ECO:0007669"/>
    <property type="project" value="InterPro"/>
</dbReference>
<dbReference type="EMBL" id="VLNY01000001">
    <property type="protein sequence ID" value="KAA0024662.1"/>
    <property type="molecule type" value="Genomic_DNA"/>
</dbReference>
<dbReference type="InterPro" id="IPR036388">
    <property type="entry name" value="WH-like_DNA-bd_sf"/>
</dbReference>
<dbReference type="PANTHER" id="PTHR33164:SF106">
    <property type="entry name" value="TRANSCRIPTIONAL REGULATORY PROTEIN"/>
    <property type="match status" value="1"/>
</dbReference>
<dbReference type="PANTHER" id="PTHR33164">
    <property type="entry name" value="TRANSCRIPTIONAL REGULATOR, MARR FAMILY"/>
    <property type="match status" value="1"/>
</dbReference>
<evidence type="ECO:0000313" key="3">
    <source>
        <dbReference type="Proteomes" id="UP000322244"/>
    </source>
</evidence>
<dbReference type="InterPro" id="IPR036390">
    <property type="entry name" value="WH_DNA-bd_sf"/>
</dbReference>
<keyword evidence="3" id="KW-1185">Reference proteome</keyword>
<evidence type="ECO:0000259" key="1">
    <source>
        <dbReference type="SMART" id="SM00347"/>
    </source>
</evidence>
<dbReference type="InterPro" id="IPR039422">
    <property type="entry name" value="MarR/SlyA-like"/>
</dbReference>
<dbReference type="OrthoDB" id="162531at2"/>
<dbReference type="GO" id="GO:0006950">
    <property type="term" value="P:response to stress"/>
    <property type="evidence" value="ECO:0007669"/>
    <property type="project" value="TreeGrafter"/>
</dbReference>
<proteinExistence type="predicted"/>
<dbReference type="Pfam" id="PF01047">
    <property type="entry name" value="MarR"/>
    <property type="match status" value="1"/>
</dbReference>
<dbReference type="SMART" id="SM00347">
    <property type="entry name" value="HTH_MARR"/>
    <property type="match status" value="1"/>
</dbReference>
<evidence type="ECO:0000313" key="2">
    <source>
        <dbReference type="EMBL" id="KAA0024662.1"/>
    </source>
</evidence>
<dbReference type="InterPro" id="IPR000835">
    <property type="entry name" value="HTH_MarR-typ"/>
</dbReference>
<dbReference type="RefSeq" id="WP_149428437.1">
    <property type="nucleotide sequence ID" value="NZ_VLNY01000001.1"/>
</dbReference>
<name>A0A5A7SHM2_9NOCA</name>
<protein>
    <submittedName>
        <fullName evidence="2">MarR family transcriptional regulator</fullName>
    </submittedName>
</protein>
<organism evidence="2 3">
    <name type="scientific">Antrihabitans cavernicola</name>
    <dbReference type="NCBI Taxonomy" id="2495913"/>
    <lineage>
        <taxon>Bacteria</taxon>
        <taxon>Bacillati</taxon>
        <taxon>Actinomycetota</taxon>
        <taxon>Actinomycetes</taxon>
        <taxon>Mycobacteriales</taxon>
        <taxon>Nocardiaceae</taxon>
        <taxon>Antrihabitans</taxon>
    </lineage>
</organism>
<dbReference type="SUPFAM" id="SSF46785">
    <property type="entry name" value="Winged helix' DNA-binding domain"/>
    <property type="match status" value="1"/>
</dbReference>
<dbReference type="Gene3D" id="1.10.10.10">
    <property type="entry name" value="Winged helix-like DNA-binding domain superfamily/Winged helix DNA-binding domain"/>
    <property type="match status" value="1"/>
</dbReference>
<feature type="domain" description="HTH marR-type" evidence="1">
    <location>
        <begin position="34"/>
        <end position="134"/>
    </location>
</feature>
<dbReference type="Proteomes" id="UP000322244">
    <property type="component" value="Unassembled WGS sequence"/>
</dbReference>
<dbReference type="AlphaFoldDB" id="A0A5A7SHM2"/>